<dbReference type="PANTHER" id="PTHR33064">
    <property type="entry name" value="POL PROTEIN"/>
    <property type="match status" value="1"/>
</dbReference>
<evidence type="ECO:0000313" key="4">
    <source>
        <dbReference type="Proteomes" id="UP000030744"/>
    </source>
</evidence>
<reference evidence="3" key="1">
    <citation type="submission" date="2013-10" db="EMBL/GenBank/DDBJ databases">
        <title>Genomic analysis of the causative agents of coccidiosis in chickens.</title>
        <authorList>
            <person name="Reid A.J."/>
            <person name="Blake D."/>
            <person name="Billington K."/>
            <person name="Browne H."/>
            <person name="Dunn M."/>
            <person name="Hung S."/>
            <person name="Kawahara F."/>
            <person name="Miranda-Saavedra D."/>
            <person name="Mourier T."/>
            <person name="Nagra H."/>
            <person name="Otto T.D."/>
            <person name="Rawlings N."/>
            <person name="Sanchez A."/>
            <person name="Sanders M."/>
            <person name="Subramaniam C."/>
            <person name="Tay Y."/>
            <person name="Dear P."/>
            <person name="Doerig C."/>
            <person name="Gruber A."/>
            <person name="Parkinson J."/>
            <person name="Shirley M."/>
            <person name="Wan K.L."/>
            <person name="Berriman M."/>
            <person name="Tomley F."/>
            <person name="Pain A."/>
        </authorList>
    </citation>
    <scope>NUCLEOTIDE SEQUENCE [LARGE SCALE GENOMIC DNA]</scope>
    <source>
        <strain evidence="3">Houghton</strain>
    </source>
</reference>
<reference evidence="3" key="2">
    <citation type="submission" date="2013-10" db="EMBL/GenBank/DDBJ databases">
        <authorList>
            <person name="Aslett M."/>
        </authorList>
    </citation>
    <scope>NUCLEOTIDE SEQUENCE [LARGE SCALE GENOMIC DNA]</scope>
    <source>
        <strain evidence="3">Houghton</strain>
    </source>
</reference>
<dbReference type="InterPro" id="IPR043502">
    <property type="entry name" value="DNA/RNA_pol_sf"/>
</dbReference>
<dbReference type="InterPro" id="IPR051320">
    <property type="entry name" value="Viral_Replic_Matur_Polypro"/>
</dbReference>
<dbReference type="Gene3D" id="3.30.70.270">
    <property type="match status" value="2"/>
</dbReference>
<dbReference type="GeneID" id="60404334"/>
<organism evidence="3 4">
    <name type="scientific">Eimeria mitis</name>
    <dbReference type="NCBI Taxonomy" id="44415"/>
    <lineage>
        <taxon>Eukaryota</taxon>
        <taxon>Sar</taxon>
        <taxon>Alveolata</taxon>
        <taxon>Apicomplexa</taxon>
        <taxon>Conoidasida</taxon>
        <taxon>Coccidia</taxon>
        <taxon>Eucoccidiorida</taxon>
        <taxon>Eimeriorina</taxon>
        <taxon>Eimeriidae</taxon>
        <taxon>Eimeria</taxon>
    </lineage>
</organism>
<feature type="region of interest" description="Disordered" evidence="1">
    <location>
        <begin position="1"/>
        <end position="38"/>
    </location>
</feature>
<dbReference type="Proteomes" id="UP000030744">
    <property type="component" value="Unassembled WGS sequence"/>
</dbReference>
<accession>U6KEJ7</accession>
<dbReference type="InterPro" id="IPR000477">
    <property type="entry name" value="RT_dom"/>
</dbReference>
<dbReference type="OrthoDB" id="3863715at2759"/>
<keyword evidence="4" id="KW-1185">Reference proteome</keyword>
<dbReference type="Gene3D" id="3.10.10.10">
    <property type="entry name" value="HIV Type 1 Reverse Transcriptase, subunit A, domain 1"/>
    <property type="match status" value="1"/>
</dbReference>
<sequence>MDIGAVNTKPARHGAGGGYRQQKAISPPRKQEGDSERRSCFFFSKPGRLFRDFRLMKKAREQLKPNPEERQNWAKLKKEFSVVLNNKELPAGRAPAGRPMHRIELTSGSATSFVPRYRRPPHLEEEIERQADELLKIGKVQPSTSAFGHNPVLAKKKDCRRRMCVDFKPPNKITLKQKLPMHRVDEILDRLQDSAVFSAFGFAEAFLQIPIHPEDSHKTAFHTRTRKLEYTCMLFGLVHAPAELRRQVNHDFLGPIAEGWMVIYMDDVLVFSRNVQEPLQHLRQALQLLPVEPDPAKIEAIQRWPLPLYTRTDVQKFLGLASYYRNFIPGFARIGGILTDLLKKKKQFIWTANEDEATRRLIGHLTSSPSTRAPGF</sequence>
<dbReference type="CDD" id="cd01647">
    <property type="entry name" value="RT_LTR"/>
    <property type="match status" value="1"/>
</dbReference>
<dbReference type="RefSeq" id="XP_037878633.1">
    <property type="nucleotide sequence ID" value="XM_038022779.1"/>
</dbReference>
<feature type="compositionally biased region" description="Basic and acidic residues" evidence="1">
    <location>
        <begin position="29"/>
        <end position="38"/>
    </location>
</feature>
<dbReference type="PANTHER" id="PTHR33064:SF37">
    <property type="entry name" value="RIBONUCLEASE H"/>
    <property type="match status" value="1"/>
</dbReference>
<gene>
    <name evidence="3" type="ORF">EMH_0079970</name>
</gene>
<dbReference type="InterPro" id="IPR043128">
    <property type="entry name" value="Rev_trsase/Diguanyl_cyclase"/>
</dbReference>
<dbReference type="Pfam" id="PF00078">
    <property type="entry name" value="RVT_1"/>
    <property type="match status" value="1"/>
</dbReference>
<evidence type="ECO:0000256" key="1">
    <source>
        <dbReference type="SAM" id="MobiDB-lite"/>
    </source>
</evidence>
<protein>
    <recommendedName>
        <fullName evidence="2">Reverse transcriptase domain-containing protein</fullName>
    </recommendedName>
</protein>
<dbReference type="VEuPathDB" id="ToxoDB:EMH_0079970"/>
<evidence type="ECO:0000313" key="3">
    <source>
        <dbReference type="EMBL" id="CDJ36344.1"/>
    </source>
</evidence>
<dbReference type="SUPFAM" id="SSF56672">
    <property type="entry name" value="DNA/RNA polymerases"/>
    <property type="match status" value="1"/>
</dbReference>
<name>U6KEJ7_9EIME</name>
<evidence type="ECO:0000259" key="2">
    <source>
        <dbReference type="Pfam" id="PF00078"/>
    </source>
</evidence>
<dbReference type="AlphaFoldDB" id="U6KEJ7"/>
<feature type="domain" description="Reverse transcriptase" evidence="2">
    <location>
        <begin position="155"/>
        <end position="286"/>
    </location>
</feature>
<dbReference type="EMBL" id="HG735814">
    <property type="protein sequence ID" value="CDJ36344.1"/>
    <property type="molecule type" value="Genomic_DNA"/>
</dbReference>
<proteinExistence type="predicted"/>